<comment type="subunit">
    <text evidence="15">Heterodimer. The mRNA-capping enzyme is composed of two separate chains alpha and beta, respectively a mRNA guanylyltransferase and an mRNA 5'-triphosphate monophosphatase.</text>
</comment>
<dbReference type="Proteomes" id="UP000593566">
    <property type="component" value="Unassembled WGS sequence"/>
</dbReference>
<dbReference type="Gene3D" id="2.40.50.140">
    <property type="entry name" value="Nucleic acid-binding proteins"/>
    <property type="match status" value="1"/>
</dbReference>
<keyword evidence="5 16" id="KW-0507">mRNA processing</keyword>
<feature type="active site" description="N6-GMP-lysine intermediate" evidence="17">
    <location>
        <position position="62"/>
    </location>
</feature>
<keyword evidence="11 16" id="KW-0539">Nucleus</keyword>
<dbReference type="RefSeq" id="XP_037153780.1">
    <property type="nucleotide sequence ID" value="XM_037300963.1"/>
</dbReference>
<dbReference type="Gene3D" id="3.30.470.30">
    <property type="entry name" value="DNA ligase/mRNA capping enzyme"/>
    <property type="match status" value="1"/>
</dbReference>
<keyword evidence="9 16" id="KW-0506">mRNA capping</keyword>
<dbReference type="CDD" id="cd07895">
    <property type="entry name" value="Adenylation_mRNA_capping"/>
    <property type="match status" value="1"/>
</dbReference>
<protein>
    <recommendedName>
        <fullName evidence="4 16">mRNA-capping enzyme subunit alpha</fullName>
        <ecNumber evidence="3 16">2.7.7.50</ecNumber>
    </recommendedName>
    <alternativeName>
        <fullName evidence="12 16">GTP--RNA guanylyltransferase</fullName>
    </alternativeName>
    <alternativeName>
        <fullName evidence="13 16">mRNA guanylyltransferase</fullName>
    </alternativeName>
</protein>
<evidence type="ECO:0000256" key="1">
    <source>
        <dbReference type="ARBA" id="ARBA00004123"/>
    </source>
</evidence>
<dbReference type="FunFam" id="3.30.470.30:FF:000011">
    <property type="entry name" value="mRNA-capping enzyme subunit alpha"/>
    <property type="match status" value="1"/>
</dbReference>
<dbReference type="AlphaFoldDB" id="A0A8H6FEH7"/>
<evidence type="ECO:0000256" key="6">
    <source>
        <dbReference type="ARBA" id="ARBA00022679"/>
    </source>
</evidence>
<name>A0A8H6FEH7_9LECA</name>
<comment type="catalytic activity">
    <reaction evidence="14">
        <text>a 5'-end diphospho-ribonucleoside in mRNA + GTP + H(+) = a 5'-end (5'-triphosphoguanosine)-ribonucleoside in mRNA + diphosphate</text>
        <dbReference type="Rhea" id="RHEA:67012"/>
        <dbReference type="Rhea" id="RHEA-COMP:17165"/>
        <dbReference type="Rhea" id="RHEA-COMP:17166"/>
        <dbReference type="ChEBI" id="CHEBI:15378"/>
        <dbReference type="ChEBI" id="CHEBI:33019"/>
        <dbReference type="ChEBI" id="CHEBI:37565"/>
        <dbReference type="ChEBI" id="CHEBI:167616"/>
        <dbReference type="ChEBI" id="CHEBI:167617"/>
        <dbReference type="EC" id="2.7.7.50"/>
    </reaction>
    <physiologicalReaction direction="left-to-right" evidence="14">
        <dbReference type="Rhea" id="RHEA:67013"/>
    </physiologicalReaction>
</comment>
<dbReference type="PIRSF" id="PIRSF036959">
    <property type="entry name" value="mRNA_cap_alpha"/>
    <property type="match status" value="1"/>
</dbReference>
<dbReference type="InterPro" id="IPR013846">
    <property type="entry name" value="mRNA_cap_enzyme_C"/>
</dbReference>
<evidence type="ECO:0000256" key="7">
    <source>
        <dbReference type="ARBA" id="ARBA00022695"/>
    </source>
</evidence>
<evidence type="ECO:0000256" key="14">
    <source>
        <dbReference type="ARBA" id="ARBA00044624"/>
    </source>
</evidence>
<keyword evidence="10 16" id="KW-0342">GTP-binding</keyword>
<evidence type="ECO:0000256" key="3">
    <source>
        <dbReference type="ARBA" id="ARBA00012475"/>
    </source>
</evidence>
<dbReference type="InterPro" id="IPR017075">
    <property type="entry name" value="mRNA_cap_enzyme_alpha"/>
</dbReference>
<evidence type="ECO:0000256" key="16">
    <source>
        <dbReference type="PIRNR" id="PIRNR036959"/>
    </source>
</evidence>
<dbReference type="InterPro" id="IPR001339">
    <property type="entry name" value="mRNA_cap_enzyme_adenylation"/>
</dbReference>
<evidence type="ECO:0000256" key="10">
    <source>
        <dbReference type="ARBA" id="ARBA00023134"/>
    </source>
</evidence>
<keyword evidence="21" id="KW-1185">Reference proteome</keyword>
<dbReference type="PANTHER" id="PTHR10367">
    <property type="entry name" value="MRNA-CAPPING ENZYME"/>
    <property type="match status" value="1"/>
</dbReference>
<dbReference type="Pfam" id="PF03919">
    <property type="entry name" value="mRNA_cap_C"/>
    <property type="match status" value="1"/>
</dbReference>
<evidence type="ECO:0000313" key="20">
    <source>
        <dbReference type="EMBL" id="KAF6224913.1"/>
    </source>
</evidence>
<dbReference type="GO" id="GO:0006370">
    <property type="term" value="P:7-methylguanosine mRNA capping"/>
    <property type="evidence" value="ECO:0007669"/>
    <property type="project" value="UniProtKB-KW"/>
</dbReference>
<evidence type="ECO:0000313" key="21">
    <source>
        <dbReference type="Proteomes" id="UP000593566"/>
    </source>
</evidence>
<evidence type="ECO:0000256" key="9">
    <source>
        <dbReference type="ARBA" id="ARBA00023042"/>
    </source>
</evidence>
<accession>A0A8H6FEH7</accession>
<organism evidence="20 21">
    <name type="scientific">Letharia lupina</name>
    <dbReference type="NCBI Taxonomy" id="560253"/>
    <lineage>
        <taxon>Eukaryota</taxon>
        <taxon>Fungi</taxon>
        <taxon>Dikarya</taxon>
        <taxon>Ascomycota</taxon>
        <taxon>Pezizomycotina</taxon>
        <taxon>Lecanoromycetes</taxon>
        <taxon>OSLEUM clade</taxon>
        <taxon>Lecanoromycetidae</taxon>
        <taxon>Lecanorales</taxon>
        <taxon>Lecanorineae</taxon>
        <taxon>Parmeliaceae</taxon>
        <taxon>Letharia</taxon>
    </lineage>
</organism>
<dbReference type="GO" id="GO:0005525">
    <property type="term" value="F:GTP binding"/>
    <property type="evidence" value="ECO:0007669"/>
    <property type="project" value="UniProtKB-KW"/>
</dbReference>
<dbReference type="GO" id="GO:0005524">
    <property type="term" value="F:ATP binding"/>
    <property type="evidence" value="ECO:0007669"/>
    <property type="project" value="InterPro"/>
</dbReference>
<evidence type="ECO:0000259" key="18">
    <source>
        <dbReference type="Pfam" id="PF01331"/>
    </source>
</evidence>
<dbReference type="PANTHER" id="PTHR10367:SF17">
    <property type="entry name" value="MRNA-CAPPING ENZYME"/>
    <property type="match status" value="1"/>
</dbReference>
<evidence type="ECO:0000256" key="11">
    <source>
        <dbReference type="ARBA" id="ARBA00023242"/>
    </source>
</evidence>
<evidence type="ECO:0000256" key="15">
    <source>
        <dbReference type="ARBA" id="ARBA00047082"/>
    </source>
</evidence>
<gene>
    <name evidence="20" type="ORF">HO133_010107</name>
</gene>
<feature type="domain" description="mRNA capping enzyme C-terminal" evidence="19">
    <location>
        <begin position="241"/>
        <end position="365"/>
    </location>
</feature>
<evidence type="ECO:0000256" key="17">
    <source>
        <dbReference type="PIRSR" id="PIRSR036959-1"/>
    </source>
</evidence>
<comment type="function">
    <text evidence="16">Second step of mRNA capping. Transfer of the GMP moiety of GTP to the 5'-end of RNA via an enzyme-GMP covalent reaction intermediate.</text>
</comment>
<dbReference type="GO" id="GO:0004484">
    <property type="term" value="F:mRNA guanylyltransferase activity"/>
    <property type="evidence" value="ECO:0007669"/>
    <property type="project" value="UniProtKB-EC"/>
</dbReference>
<keyword evidence="7 16" id="KW-0548">Nucleotidyltransferase</keyword>
<comment type="subcellular location">
    <subcellularLocation>
        <location evidence="1 16">Nucleus</location>
    </subcellularLocation>
</comment>
<comment type="similarity">
    <text evidence="2 16">Belongs to the eukaryotic GTase family.</text>
</comment>
<evidence type="ECO:0000256" key="8">
    <source>
        <dbReference type="ARBA" id="ARBA00022741"/>
    </source>
</evidence>
<comment type="caution">
    <text evidence="20">The sequence shown here is derived from an EMBL/GenBank/DDBJ whole genome shotgun (WGS) entry which is preliminary data.</text>
</comment>
<keyword evidence="6 16" id="KW-0808">Transferase</keyword>
<proteinExistence type="inferred from homology"/>
<dbReference type="InterPro" id="IPR012340">
    <property type="entry name" value="NA-bd_OB-fold"/>
</dbReference>
<evidence type="ECO:0000259" key="19">
    <source>
        <dbReference type="Pfam" id="PF03919"/>
    </source>
</evidence>
<dbReference type="EMBL" id="JACCJB010000008">
    <property type="protein sequence ID" value="KAF6224913.1"/>
    <property type="molecule type" value="Genomic_DNA"/>
</dbReference>
<dbReference type="GO" id="GO:0031533">
    <property type="term" value="C:mRNA capping enzyme complex"/>
    <property type="evidence" value="ECO:0007669"/>
    <property type="project" value="InterPro"/>
</dbReference>
<feature type="domain" description="mRNA capping enzyme adenylation" evidence="18">
    <location>
        <begin position="40"/>
        <end position="237"/>
    </location>
</feature>
<evidence type="ECO:0000256" key="13">
    <source>
        <dbReference type="ARBA" id="ARBA00030702"/>
    </source>
</evidence>
<evidence type="ECO:0000256" key="4">
    <source>
        <dbReference type="ARBA" id="ARBA00019171"/>
    </source>
</evidence>
<dbReference type="GeneID" id="59338499"/>
<evidence type="ECO:0000256" key="12">
    <source>
        <dbReference type="ARBA" id="ARBA00029909"/>
    </source>
</evidence>
<keyword evidence="8 16" id="KW-0547">Nucleotide-binding</keyword>
<evidence type="ECO:0000256" key="2">
    <source>
        <dbReference type="ARBA" id="ARBA00010237"/>
    </source>
</evidence>
<reference evidence="20 21" key="1">
    <citation type="journal article" date="2020" name="Genomics">
        <title>Complete, high-quality genomes from long-read metagenomic sequencing of two wolf lichen thalli reveals enigmatic genome architecture.</title>
        <authorList>
            <person name="McKenzie S.K."/>
            <person name="Walston R.F."/>
            <person name="Allen J.L."/>
        </authorList>
    </citation>
    <scope>NUCLEOTIDE SEQUENCE [LARGE SCALE GENOMIC DNA]</scope>
    <source>
        <strain evidence="20">WasteWater1</strain>
    </source>
</reference>
<dbReference type="SUPFAM" id="SSF56091">
    <property type="entry name" value="DNA ligase/mRNA capping enzyme, catalytic domain"/>
    <property type="match status" value="1"/>
</dbReference>
<dbReference type="SUPFAM" id="SSF50249">
    <property type="entry name" value="Nucleic acid-binding proteins"/>
    <property type="match status" value="1"/>
</dbReference>
<dbReference type="EC" id="2.7.7.50" evidence="3 16"/>
<dbReference type="InterPro" id="IPR051029">
    <property type="entry name" value="mRNA_Capping_Enz/RNA_Phosphat"/>
</dbReference>
<dbReference type="Pfam" id="PF01331">
    <property type="entry name" value="mRNA_cap_enzyme"/>
    <property type="match status" value="1"/>
</dbReference>
<sequence>MGGSVPDIPGVKAEGPLLTTLRAEVAELLDRKSPNFPGAQPVSFAARHIAELQKQDYFVCEKSDGIRCLMYLTYDDQPEGRVQVTYLIDRKNDYWYVPGPIFPKSVDKPYDFHVATVLDGELVNDTQVDGSIRMKYLVFDCLVLDGNRLIHRTLDKRLGYFYEHLDNPLQAFYKKWNDDAAALPFLVERKKMELAYGIEKMFKEILPNLPHGNDGLIFTCKSTPYQFGTDQHILKWKSEEENSIDFRMVLGFPIIQPDSDDDDDDDADEGPYPDYSALPEIELYVNGDGDTDIPFGRMHVDNPEWEDMKSLQQPLNWRIVECSQDKSNQWRFLRFRDDKKEANHISTVNSVMESIQDNVSKEHLIGVAKSIRDHWKKREQPAVVRK</sequence>
<evidence type="ECO:0000256" key="5">
    <source>
        <dbReference type="ARBA" id="ARBA00022664"/>
    </source>
</evidence>